<dbReference type="EMBL" id="FQWC01000003">
    <property type="protein sequence ID" value="SHG57723.1"/>
    <property type="molecule type" value="Genomic_DNA"/>
</dbReference>
<dbReference type="Gene3D" id="3.40.250.10">
    <property type="entry name" value="Rhodanese-like domain"/>
    <property type="match status" value="1"/>
</dbReference>
<dbReference type="Pfam" id="PF00581">
    <property type="entry name" value="Rhodanese"/>
    <property type="match status" value="1"/>
</dbReference>
<evidence type="ECO:0000313" key="3">
    <source>
        <dbReference type="Proteomes" id="UP000184071"/>
    </source>
</evidence>
<dbReference type="GO" id="GO:0016740">
    <property type="term" value="F:transferase activity"/>
    <property type="evidence" value="ECO:0007669"/>
    <property type="project" value="UniProtKB-KW"/>
</dbReference>
<dbReference type="PROSITE" id="PS50206">
    <property type="entry name" value="RHODANESE_3"/>
    <property type="match status" value="1"/>
</dbReference>
<reference evidence="3" key="1">
    <citation type="submission" date="2016-11" db="EMBL/GenBank/DDBJ databases">
        <authorList>
            <person name="Varghese N."/>
            <person name="Submissions S."/>
        </authorList>
    </citation>
    <scope>NUCLEOTIDE SEQUENCE [LARGE SCALE GENOMIC DNA]</scope>
    <source>
        <strain evidence="3">DSM 17963</strain>
    </source>
</reference>
<dbReference type="PANTHER" id="PTHR43031:SF1">
    <property type="entry name" value="PYRIDINE NUCLEOTIDE-DISULPHIDE OXIDOREDUCTASE"/>
    <property type="match status" value="1"/>
</dbReference>
<keyword evidence="3" id="KW-1185">Reference proteome</keyword>
<dbReference type="RefSeq" id="WP_084538608.1">
    <property type="nucleotide sequence ID" value="NZ_FQWC01000003.1"/>
</dbReference>
<dbReference type="OrthoDB" id="9800872at2"/>
<sequence>MEEQIKFYEHKLVFEMDPSDLFDALNNGEKVIAIDARKAFGFEAEHIPNAINIPHREMSVETTKHLDKDILYVTYCDGIGCNASTKGALNMTKLGFKVKELIGGIEWWKFDGYATEGEKGNKAGLKFECAC</sequence>
<dbReference type="InterPro" id="IPR001763">
    <property type="entry name" value="Rhodanese-like_dom"/>
</dbReference>
<dbReference type="STRING" id="370979.SAMN05443663_103217"/>
<dbReference type="SUPFAM" id="SSF52821">
    <property type="entry name" value="Rhodanese/Cell cycle control phosphatase"/>
    <property type="match status" value="1"/>
</dbReference>
<organism evidence="2 3">
    <name type="scientific">Flavobacterium defluvii</name>
    <dbReference type="NCBI Taxonomy" id="370979"/>
    <lineage>
        <taxon>Bacteria</taxon>
        <taxon>Pseudomonadati</taxon>
        <taxon>Bacteroidota</taxon>
        <taxon>Flavobacteriia</taxon>
        <taxon>Flavobacteriales</taxon>
        <taxon>Flavobacteriaceae</taxon>
        <taxon>Flavobacterium</taxon>
    </lineage>
</organism>
<name>A0A1M5KZY2_9FLAO</name>
<evidence type="ECO:0000313" key="2">
    <source>
        <dbReference type="EMBL" id="SHG57723.1"/>
    </source>
</evidence>
<protein>
    <submittedName>
        <fullName evidence="2">Rhodanese-related sulfurtransferase</fullName>
    </submittedName>
</protein>
<keyword evidence="2" id="KW-0808">Transferase</keyword>
<evidence type="ECO:0000259" key="1">
    <source>
        <dbReference type="PROSITE" id="PS50206"/>
    </source>
</evidence>
<dbReference type="InterPro" id="IPR036873">
    <property type="entry name" value="Rhodanese-like_dom_sf"/>
</dbReference>
<accession>A0A1M5KZY2</accession>
<gene>
    <name evidence="2" type="ORF">SAMN05443663_103217</name>
</gene>
<dbReference type="PANTHER" id="PTHR43031">
    <property type="entry name" value="FAD-DEPENDENT OXIDOREDUCTASE"/>
    <property type="match status" value="1"/>
</dbReference>
<dbReference type="InterPro" id="IPR050229">
    <property type="entry name" value="GlpE_sulfurtransferase"/>
</dbReference>
<dbReference type="AlphaFoldDB" id="A0A1M5KZY2"/>
<dbReference type="Proteomes" id="UP000184071">
    <property type="component" value="Unassembled WGS sequence"/>
</dbReference>
<feature type="domain" description="Rhodanese" evidence="1">
    <location>
        <begin position="27"/>
        <end position="117"/>
    </location>
</feature>
<proteinExistence type="predicted"/>
<dbReference type="SMART" id="SM00450">
    <property type="entry name" value="RHOD"/>
    <property type="match status" value="1"/>
</dbReference>